<dbReference type="PANTHER" id="PTHR31836:SF28">
    <property type="entry name" value="SRCR DOMAIN-CONTAINING PROTEIN-RELATED"/>
    <property type="match status" value="1"/>
</dbReference>
<dbReference type="PANTHER" id="PTHR31836">
    <property type="match status" value="1"/>
</dbReference>
<evidence type="ECO:0000313" key="3">
    <source>
        <dbReference type="EMBL" id="SAM02846.1"/>
    </source>
</evidence>
<evidence type="ECO:0000256" key="2">
    <source>
        <dbReference type="SAM" id="Phobius"/>
    </source>
</evidence>
<dbReference type="Gene3D" id="2.40.40.10">
    <property type="entry name" value="RlpA-like domain"/>
    <property type="match status" value="1"/>
</dbReference>
<dbReference type="InterPro" id="IPR036908">
    <property type="entry name" value="RlpA-like_sf"/>
</dbReference>
<proteinExistence type="predicted"/>
<keyword evidence="4" id="KW-1185">Reference proteome</keyword>
<dbReference type="OMA" id="GHIRDEC"/>
<reference evidence="3" key="1">
    <citation type="submission" date="2016-04" db="EMBL/GenBank/DDBJ databases">
        <authorList>
            <person name="Evans L.H."/>
            <person name="Alamgir A."/>
            <person name="Owens N."/>
            <person name="Weber N.D."/>
            <person name="Virtaneva K."/>
            <person name="Barbian K."/>
            <person name="Babar A."/>
            <person name="Rosenke K."/>
        </authorList>
    </citation>
    <scope>NUCLEOTIDE SEQUENCE [LARGE SCALE GENOMIC DNA]</scope>
    <source>
        <strain evidence="3">CBS 101.48</strain>
    </source>
</reference>
<dbReference type="STRING" id="4829.A0A168PRG7"/>
<sequence length="177" mass="19221">MMEVASKRVCLDENLFPPSLSSLFSFAPAALTHSFIIMRFCFAFAAIVATLLFVLADARLLSRADKTLMEKRGKYSGTGTFFNPSTEGGSMGACGDHESDSAHIVALNSKQYGDMGKKSGWCGKKVKISYNGKTTYATINDACPECAYGDLDLTHTVFKALEDDMDKGVIDIDWSLA</sequence>
<keyword evidence="2" id="KW-1133">Transmembrane helix</keyword>
<evidence type="ECO:0008006" key="5">
    <source>
        <dbReference type="Google" id="ProtNLM"/>
    </source>
</evidence>
<dbReference type="SUPFAM" id="SSF50685">
    <property type="entry name" value="Barwin-like endoglucanases"/>
    <property type="match status" value="1"/>
</dbReference>
<feature type="transmembrane region" description="Helical" evidence="2">
    <location>
        <begin position="36"/>
        <end position="56"/>
    </location>
</feature>
<keyword evidence="2" id="KW-0472">Membrane</keyword>
<dbReference type="CDD" id="cd22191">
    <property type="entry name" value="DPBB_RlpA_EXP_N-like"/>
    <property type="match status" value="1"/>
</dbReference>
<dbReference type="AlphaFoldDB" id="A0A168PRG7"/>
<keyword evidence="1" id="KW-0732">Signal</keyword>
<organism evidence="3">
    <name type="scientific">Absidia glauca</name>
    <name type="common">Pin mould</name>
    <dbReference type="NCBI Taxonomy" id="4829"/>
    <lineage>
        <taxon>Eukaryota</taxon>
        <taxon>Fungi</taxon>
        <taxon>Fungi incertae sedis</taxon>
        <taxon>Mucoromycota</taxon>
        <taxon>Mucoromycotina</taxon>
        <taxon>Mucoromycetes</taxon>
        <taxon>Mucorales</taxon>
        <taxon>Cunninghamellaceae</taxon>
        <taxon>Absidia</taxon>
    </lineage>
</organism>
<dbReference type="EMBL" id="LT554016">
    <property type="protein sequence ID" value="SAM02846.1"/>
    <property type="molecule type" value="Genomic_DNA"/>
</dbReference>
<dbReference type="InterPro" id="IPR051477">
    <property type="entry name" value="Expansin_CellWall"/>
</dbReference>
<dbReference type="InParanoid" id="A0A168PRG7"/>
<gene>
    <name evidence="3" type="primary">ABSGL_08662.1 scaffold 10421</name>
</gene>
<keyword evidence="2" id="KW-0812">Transmembrane</keyword>
<accession>A0A168PRG7</accession>
<evidence type="ECO:0000256" key="1">
    <source>
        <dbReference type="ARBA" id="ARBA00022729"/>
    </source>
</evidence>
<dbReference type="OrthoDB" id="623670at2759"/>
<protein>
    <recommendedName>
        <fullName evidence="5">RlpA-like protein double-psi beta-barrel domain-containing protein</fullName>
    </recommendedName>
</protein>
<evidence type="ECO:0000313" key="4">
    <source>
        <dbReference type="Proteomes" id="UP000078561"/>
    </source>
</evidence>
<name>A0A168PRG7_ABSGL</name>
<dbReference type="Proteomes" id="UP000078561">
    <property type="component" value="Unassembled WGS sequence"/>
</dbReference>